<dbReference type="Gene3D" id="3.40.960.10">
    <property type="entry name" value="VSR Endonuclease"/>
    <property type="match status" value="1"/>
</dbReference>
<dbReference type="CDD" id="cd01038">
    <property type="entry name" value="Endonuclease_DUF559"/>
    <property type="match status" value="1"/>
</dbReference>
<protein>
    <submittedName>
        <fullName evidence="2">DUF559 domain-containing protein</fullName>
    </submittedName>
</protein>
<dbReference type="InterPro" id="IPR011335">
    <property type="entry name" value="Restrct_endonuc-II-like"/>
</dbReference>
<evidence type="ECO:0000259" key="1">
    <source>
        <dbReference type="Pfam" id="PF04480"/>
    </source>
</evidence>
<reference evidence="2 3" key="1">
    <citation type="submission" date="2019-03" db="EMBL/GenBank/DDBJ databases">
        <title>Jiella endophytica sp. nov., a novel endophytic bacterium isolated from root of Ficus microcarpa Linn. f.</title>
        <authorList>
            <person name="Tuo L."/>
        </authorList>
    </citation>
    <scope>NUCLEOTIDE SEQUENCE [LARGE SCALE GENOMIC DNA]</scope>
    <source>
        <strain evidence="2 3">CBS5Q-3</strain>
    </source>
</reference>
<dbReference type="PANTHER" id="PTHR38590:SF1">
    <property type="entry name" value="BLL0828 PROTEIN"/>
    <property type="match status" value="1"/>
</dbReference>
<comment type="caution">
    <text evidence="2">The sequence shown here is derived from an EMBL/GenBank/DDBJ whole genome shotgun (WGS) entry which is preliminary data.</text>
</comment>
<dbReference type="EMBL" id="SOZD01000003">
    <property type="protein sequence ID" value="TFF22887.1"/>
    <property type="molecule type" value="Genomic_DNA"/>
</dbReference>
<evidence type="ECO:0000313" key="2">
    <source>
        <dbReference type="EMBL" id="TFF22887.1"/>
    </source>
</evidence>
<keyword evidence="3" id="KW-1185">Reference proteome</keyword>
<proteinExistence type="predicted"/>
<name>A0A4Y8RJB9_9HYPH</name>
<dbReference type="OrthoDB" id="9798754at2"/>
<organism evidence="2 3">
    <name type="scientific">Jiella endophytica</name>
    <dbReference type="NCBI Taxonomy" id="2558362"/>
    <lineage>
        <taxon>Bacteria</taxon>
        <taxon>Pseudomonadati</taxon>
        <taxon>Pseudomonadota</taxon>
        <taxon>Alphaproteobacteria</taxon>
        <taxon>Hyphomicrobiales</taxon>
        <taxon>Aurantimonadaceae</taxon>
        <taxon>Jiella</taxon>
    </lineage>
</organism>
<dbReference type="PANTHER" id="PTHR38590">
    <property type="entry name" value="BLL0828 PROTEIN"/>
    <property type="match status" value="1"/>
</dbReference>
<accession>A0A4Y8RJB9</accession>
<gene>
    <name evidence="2" type="ORF">E3C22_10530</name>
</gene>
<dbReference type="InterPro" id="IPR047216">
    <property type="entry name" value="Endonuclease_DUF559_bact"/>
</dbReference>
<dbReference type="RefSeq" id="WP_134761988.1">
    <property type="nucleotide sequence ID" value="NZ_SOZD01000003.1"/>
</dbReference>
<dbReference type="SUPFAM" id="SSF52980">
    <property type="entry name" value="Restriction endonuclease-like"/>
    <property type="match status" value="1"/>
</dbReference>
<dbReference type="Proteomes" id="UP000298179">
    <property type="component" value="Unassembled WGS sequence"/>
</dbReference>
<sequence>MSFSRFGSRTLGPTPWNDFLSHKGERGRACRRRSDALQSMPFWVAPLFMATHAPIDPKHRRFAKRMRLDATPAERAFWHGVKAGRLGGLKFRRQVPMLGFIVDFVCHEAKLMVEIDGWQHDGTVAARSRDTRRDAAFAEAGYLTLRFANETVLDDVDKLLATVLVAARSRIERR</sequence>
<feature type="domain" description="DUF559" evidence="1">
    <location>
        <begin position="59"/>
        <end position="165"/>
    </location>
</feature>
<dbReference type="InterPro" id="IPR007569">
    <property type="entry name" value="DUF559"/>
</dbReference>
<evidence type="ECO:0000313" key="3">
    <source>
        <dbReference type="Proteomes" id="UP000298179"/>
    </source>
</evidence>
<dbReference type="Pfam" id="PF04480">
    <property type="entry name" value="DUF559"/>
    <property type="match status" value="1"/>
</dbReference>
<dbReference type="AlphaFoldDB" id="A0A4Y8RJB9"/>